<evidence type="ECO:0000256" key="2">
    <source>
        <dbReference type="ARBA" id="ARBA00004496"/>
    </source>
</evidence>
<dbReference type="Pfam" id="PF22528">
    <property type="entry name" value="PRMT_C"/>
    <property type="match status" value="1"/>
</dbReference>
<evidence type="ECO:0000259" key="15">
    <source>
        <dbReference type="PROSITE" id="PS50002"/>
    </source>
</evidence>
<organism evidence="16 17">
    <name type="scientific">Scomber scombrus</name>
    <name type="common">Atlantic mackerel</name>
    <name type="synonym">Scomber vernalis</name>
    <dbReference type="NCBI Taxonomy" id="13677"/>
    <lineage>
        <taxon>Eukaryota</taxon>
        <taxon>Metazoa</taxon>
        <taxon>Chordata</taxon>
        <taxon>Craniata</taxon>
        <taxon>Vertebrata</taxon>
        <taxon>Euteleostomi</taxon>
        <taxon>Actinopterygii</taxon>
        <taxon>Neopterygii</taxon>
        <taxon>Teleostei</taxon>
        <taxon>Neoteleostei</taxon>
        <taxon>Acanthomorphata</taxon>
        <taxon>Pelagiaria</taxon>
        <taxon>Scombriformes</taxon>
        <taxon>Scombridae</taxon>
        <taxon>Scomber</taxon>
    </lineage>
</organism>
<evidence type="ECO:0000256" key="1">
    <source>
        <dbReference type="ARBA" id="ARBA00004123"/>
    </source>
</evidence>
<dbReference type="GO" id="GO:0032259">
    <property type="term" value="P:methylation"/>
    <property type="evidence" value="ECO:0007669"/>
    <property type="project" value="UniProtKB-KW"/>
</dbReference>
<evidence type="ECO:0000313" key="17">
    <source>
        <dbReference type="Proteomes" id="UP001314229"/>
    </source>
</evidence>
<evidence type="ECO:0000256" key="12">
    <source>
        <dbReference type="ARBA" id="ARBA00082811"/>
    </source>
</evidence>
<keyword evidence="5 13" id="KW-0728">SH3 domain</keyword>
<dbReference type="Proteomes" id="UP001314229">
    <property type="component" value="Unassembled WGS sequence"/>
</dbReference>
<dbReference type="SUPFAM" id="SSF50044">
    <property type="entry name" value="SH3-domain"/>
    <property type="match status" value="1"/>
</dbReference>
<dbReference type="CDD" id="cd02440">
    <property type="entry name" value="AdoMet_MTases"/>
    <property type="match status" value="1"/>
</dbReference>
<dbReference type="Gene3D" id="3.40.50.150">
    <property type="entry name" value="Vaccinia Virus protein VP39"/>
    <property type="match status" value="1"/>
</dbReference>
<dbReference type="InterPro" id="IPR025799">
    <property type="entry name" value="Arg_MeTrfase"/>
</dbReference>
<gene>
    <name evidence="16" type="ORF">FSCOSCO3_A023072</name>
</gene>
<dbReference type="EC" id="2.1.1.319" evidence="3"/>
<dbReference type="SMART" id="SM00326">
    <property type="entry name" value="SH3"/>
    <property type="match status" value="1"/>
</dbReference>
<dbReference type="InterPro" id="IPR041698">
    <property type="entry name" value="Methyltransf_25"/>
</dbReference>
<accession>A0AAV1Q1Z4</accession>
<comment type="subcellular location">
    <subcellularLocation>
        <location evidence="2">Cytoplasm</location>
    </subcellularLocation>
    <subcellularLocation>
        <location evidence="1">Nucleus</location>
    </subcellularLocation>
</comment>
<sequence length="480" mass="54623">MQSEKEDEEDASPEEYLALCSFTGSDSDQLTFSSGDRLLVHVKTSSDWWWAELQGDKGYAPACYLRQGATEEVEDASLEDPWQDEEYFGSYGTLRLHLEMLSDKSRTKAYQQVVLSNSASLRSKVVMDLGCGTGIISLFCAQLAQPSVVYAVEASSMAEYTRQLVKQNGCEEVVTVLQGRAEEIELPEQVDILVSEWMGNCLLFEFMVESVLLARDRWLREGGVMWPSSAALTLVPCQANSYFAENMAFWERPYGLDFTPLQPLAQQEFFTKPKFSHLIEPDDCLSTPCDVIFLDMYTLKVKDLEEIEGQFQFCVKKSGFFHGFTAWFTVYFESLEAEGAAVELNTGPDSEPTHWKQTLFMLDRPVSVNAGDSISGSVLLRRNPIWRRHMTVTLHWKINGNTQETDNCQANILFSLYTPFISWLIDFFYYFMWRNALHFNHAMSERRVSPCGGDNLSPSLPAVDFHRKHLLSLGSVKYNL</sequence>
<dbReference type="FunFam" id="3.40.50.150:FF:000016">
    <property type="entry name" value="Protein arginine N-methyltransferase 6"/>
    <property type="match status" value="1"/>
</dbReference>
<dbReference type="GO" id="GO:0005737">
    <property type="term" value="C:cytoplasm"/>
    <property type="evidence" value="ECO:0007669"/>
    <property type="project" value="UniProtKB-SubCell"/>
</dbReference>
<protein>
    <recommendedName>
        <fullName evidence="4">Protein arginine N-methyltransferase 2</fullName>
        <ecNumber evidence="3">2.1.1.319</ecNumber>
    </recommendedName>
    <alternativeName>
        <fullName evidence="12">Histone-arginine N-methyltransferase PRMT2</fullName>
    </alternativeName>
</protein>
<evidence type="ECO:0000256" key="7">
    <source>
        <dbReference type="ARBA" id="ARBA00022603"/>
    </source>
</evidence>
<keyword evidence="8 14" id="KW-0808">Transferase</keyword>
<evidence type="ECO:0000256" key="10">
    <source>
        <dbReference type="ARBA" id="ARBA00023242"/>
    </source>
</evidence>
<dbReference type="PANTHER" id="PTHR11006">
    <property type="entry name" value="PROTEIN ARGININE N-METHYLTRANSFERASE"/>
    <property type="match status" value="1"/>
</dbReference>
<dbReference type="Gene3D" id="2.30.30.40">
    <property type="entry name" value="SH3 Domains"/>
    <property type="match status" value="1"/>
</dbReference>
<keyword evidence="17" id="KW-1185">Reference proteome</keyword>
<dbReference type="SUPFAM" id="SSF53335">
    <property type="entry name" value="S-adenosyl-L-methionine-dependent methyltransferases"/>
    <property type="match status" value="1"/>
</dbReference>
<keyword evidence="6" id="KW-0963">Cytoplasm</keyword>
<evidence type="ECO:0000256" key="3">
    <source>
        <dbReference type="ARBA" id="ARBA00011925"/>
    </source>
</evidence>
<evidence type="ECO:0000313" key="16">
    <source>
        <dbReference type="EMBL" id="CAK6978216.1"/>
    </source>
</evidence>
<proteinExistence type="predicted"/>
<dbReference type="Pfam" id="PF14604">
    <property type="entry name" value="SH3_9"/>
    <property type="match status" value="1"/>
</dbReference>
<evidence type="ECO:0000256" key="4">
    <source>
        <dbReference type="ARBA" id="ARBA00018778"/>
    </source>
</evidence>
<dbReference type="Pfam" id="PF13649">
    <property type="entry name" value="Methyltransf_25"/>
    <property type="match status" value="1"/>
</dbReference>
<keyword evidence="10" id="KW-0539">Nucleus</keyword>
<dbReference type="FunFam" id="2.70.160.11:FF:000007">
    <property type="entry name" value="Protein arginine N-methyltransferase 2"/>
    <property type="match status" value="1"/>
</dbReference>
<evidence type="ECO:0000256" key="11">
    <source>
        <dbReference type="ARBA" id="ARBA00049086"/>
    </source>
</evidence>
<keyword evidence="7 14" id="KW-0489">Methyltransferase</keyword>
<name>A0AAV1Q1Z4_SCOSC</name>
<evidence type="ECO:0000256" key="14">
    <source>
        <dbReference type="PROSITE-ProRule" id="PRU01015"/>
    </source>
</evidence>
<dbReference type="EMBL" id="CAWUFR010000466">
    <property type="protein sequence ID" value="CAK6978216.1"/>
    <property type="molecule type" value="Genomic_DNA"/>
</dbReference>
<evidence type="ECO:0000256" key="6">
    <source>
        <dbReference type="ARBA" id="ARBA00022490"/>
    </source>
</evidence>
<evidence type="ECO:0000256" key="8">
    <source>
        <dbReference type="ARBA" id="ARBA00022679"/>
    </source>
</evidence>
<dbReference type="GO" id="GO:0042054">
    <property type="term" value="F:histone methyltransferase activity"/>
    <property type="evidence" value="ECO:0007669"/>
    <property type="project" value="TreeGrafter"/>
</dbReference>
<evidence type="ECO:0000256" key="9">
    <source>
        <dbReference type="ARBA" id="ARBA00022691"/>
    </source>
</evidence>
<dbReference type="InterPro" id="IPR055135">
    <property type="entry name" value="PRMT_dom"/>
</dbReference>
<reference evidence="16 17" key="1">
    <citation type="submission" date="2024-01" db="EMBL/GenBank/DDBJ databases">
        <authorList>
            <person name="Alioto T."/>
            <person name="Alioto T."/>
            <person name="Gomez Garrido J."/>
        </authorList>
    </citation>
    <scope>NUCLEOTIDE SEQUENCE [LARGE SCALE GENOMIC DNA]</scope>
</reference>
<dbReference type="GO" id="GO:0005634">
    <property type="term" value="C:nucleus"/>
    <property type="evidence" value="ECO:0007669"/>
    <property type="project" value="UniProtKB-SubCell"/>
</dbReference>
<dbReference type="InterPro" id="IPR036028">
    <property type="entry name" value="SH3-like_dom_sf"/>
</dbReference>
<dbReference type="InterPro" id="IPR029063">
    <property type="entry name" value="SAM-dependent_MTases_sf"/>
</dbReference>
<dbReference type="InterPro" id="IPR001452">
    <property type="entry name" value="SH3_domain"/>
</dbReference>
<dbReference type="Gene3D" id="2.70.160.11">
    <property type="entry name" value="Hnrnp arginine n-methyltransferase1"/>
    <property type="match status" value="1"/>
</dbReference>
<dbReference type="PANTHER" id="PTHR11006:SF92">
    <property type="entry name" value="PROTEIN ARGININE N-METHYLTRANSFERASE 2"/>
    <property type="match status" value="1"/>
</dbReference>
<evidence type="ECO:0000256" key="5">
    <source>
        <dbReference type="ARBA" id="ARBA00022443"/>
    </source>
</evidence>
<dbReference type="GO" id="GO:0035242">
    <property type="term" value="F:protein-arginine omega-N asymmetric methyltransferase activity"/>
    <property type="evidence" value="ECO:0007669"/>
    <property type="project" value="UniProtKB-EC"/>
</dbReference>
<comment type="catalytic activity">
    <reaction evidence="11">
        <text>L-arginyl-[protein] + 2 S-adenosyl-L-methionine = N(omega),N(omega)-dimethyl-L-arginyl-[protein] + 2 S-adenosyl-L-homocysteine + 2 H(+)</text>
        <dbReference type="Rhea" id="RHEA:48096"/>
        <dbReference type="Rhea" id="RHEA-COMP:10532"/>
        <dbReference type="Rhea" id="RHEA-COMP:11991"/>
        <dbReference type="ChEBI" id="CHEBI:15378"/>
        <dbReference type="ChEBI" id="CHEBI:29965"/>
        <dbReference type="ChEBI" id="CHEBI:57856"/>
        <dbReference type="ChEBI" id="CHEBI:59789"/>
        <dbReference type="ChEBI" id="CHEBI:61897"/>
        <dbReference type="EC" id="2.1.1.319"/>
    </reaction>
</comment>
<dbReference type="PROSITE" id="PS51678">
    <property type="entry name" value="SAM_MT_PRMT"/>
    <property type="match status" value="1"/>
</dbReference>
<comment type="caution">
    <text evidence="16">The sequence shown here is derived from an EMBL/GenBank/DDBJ whole genome shotgun (WGS) entry which is preliminary data.</text>
</comment>
<dbReference type="AlphaFoldDB" id="A0AAV1Q1Z4"/>
<keyword evidence="9 14" id="KW-0949">S-adenosyl-L-methionine</keyword>
<evidence type="ECO:0000256" key="13">
    <source>
        <dbReference type="PROSITE-ProRule" id="PRU00192"/>
    </source>
</evidence>
<dbReference type="PROSITE" id="PS50002">
    <property type="entry name" value="SH3"/>
    <property type="match status" value="1"/>
</dbReference>
<feature type="domain" description="SH3" evidence="15">
    <location>
        <begin position="11"/>
        <end position="70"/>
    </location>
</feature>